<organism evidence="1 2">
    <name type="scientific">Sinorhizobium americanum</name>
    <dbReference type="NCBI Taxonomy" id="194963"/>
    <lineage>
        <taxon>Bacteria</taxon>
        <taxon>Pseudomonadati</taxon>
        <taxon>Pseudomonadota</taxon>
        <taxon>Alphaproteobacteria</taxon>
        <taxon>Hyphomicrobiales</taxon>
        <taxon>Rhizobiaceae</taxon>
        <taxon>Sinorhizobium/Ensifer group</taxon>
        <taxon>Sinorhizobium</taxon>
    </lineage>
</organism>
<accession>A0A2S3YM89</accession>
<comment type="caution">
    <text evidence="1">The sequence shown here is derived from an EMBL/GenBank/DDBJ whole genome shotgun (WGS) entry which is preliminary data.</text>
</comment>
<gene>
    <name evidence="1" type="ORF">ATY31_15955</name>
</gene>
<evidence type="ECO:0008006" key="3">
    <source>
        <dbReference type="Google" id="ProtNLM"/>
    </source>
</evidence>
<evidence type="ECO:0000313" key="1">
    <source>
        <dbReference type="EMBL" id="POH30181.1"/>
    </source>
</evidence>
<dbReference type="EMBL" id="LODU01000036">
    <property type="protein sequence ID" value="POH30181.1"/>
    <property type="molecule type" value="Genomic_DNA"/>
</dbReference>
<name>A0A2S3YM89_9HYPH</name>
<proteinExistence type="predicted"/>
<dbReference type="AlphaFoldDB" id="A0A2S3YM89"/>
<sequence length="67" mass="7894">MSCDVLEYAERKPVCSVRGAIRTVASAFRRMRGRSLKLDLETTSDYMKRDLGVMDWDVPRREDERLR</sequence>
<evidence type="ECO:0000313" key="2">
    <source>
        <dbReference type="Proteomes" id="UP000237511"/>
    </source>
</evidence>
<dbReference type="Proteomes" id="UP000237511">
    <property type="component" value="Unassembled WGS sequence"/>
</dbReference>
<protein>
    <recommendedName>
        <fullName evidence="3">DUF1127 domain-containing protein</fullName>
    </recommendedName>
</protein>
<reference evidence="1 2" key="1">
    <citation type="journal article" date="2014" name="Syst. Appl. Microbiol.">
        <title>Microsymbionts of Phaseolus vulgaris in acid and alkaline soils of Mexico.</title>
        <authorList>
            <person name="Verastegui-Valdes M.M."/>
            <person name="Zhang Y.J."/>
            <person name="Rivera-Orduna F.N."/>
            <person name="Cheng H.P."/>
            <person name="Sui X.H."/>
            <person name="Wang E.T."/>
        </authorList>
    </citation>
    <scope>NUCLEOTIDE SEQUENCE [LARGE SCALE GENOMIC DNA]</scope>
    <source>
        <strain evidence="1 2">FG01</strain>
    </source>
</reference>